<dbReference type="AlphaFoldDB" id="A0A6G1Q771"/>
<feature type="compositionally biased region" description="Basic and acidic residues" evidence="8">
    <location>
        <begin position="163"/>
        <end position="175"/>
    </location>
</feature>
<dbReference type="GO" id="GO:0005634">
    <property type="term" value="C:nucleus"/>
    <property type="evidence" value="ECO:0007669"/>
    <property type="project" value="UniProtKB-SubCell"/>
</dbReference>
<evidence type="ECO:0000256" key="3">
    <source>
        <dbReference type="ARBA" id="ARBA00022737"/>
    </source>
</evidence>
<dbReference type="EMBL" id="CM015724">
    <property type="protein sequence ID" value="KAF3698254.1"/>
    <property type="molecule type" value="Genomic_DNA"/>
</dbReference>
<dbReference type="PROSITE" id="PS50157">
    <property type="entry name" value="ZINC_FINGER_C2H2_2"/>
    <property type="match status" value="4"/>
</dbReference>
<name>A0A6G1Q771_CHAAH</name>
<dbReference type="InterPro" id="IPR050331">
    <property type="entry name" value="Zinc_finger"/>
</dbReference>
<evidence type="ECO:0000259" key="9">
    <source>
        <dbReference type="PROSITE" id="PS50157"/>
    </source>
</evidence>
<dbReference type="Proteomes" id="UP000503349">
    <property type="component" value="Chromosome 13"/>
</dbReference>
<evidence type="ECO:0000256" key="7">
    <source>
        <dbReference type="PROSITE-ProRule" id="PRU00042"/>
    </source>
</evidence>
<evidence type="ECO:0000256" key="1">
    <source>
        <dbReference type="ARBA" id="ARBA00004123"/>
    </source>
</evidence>
<keyword evidence="5" id="KW-0862">Zinc</keyword>
<evidence type="ECO:0000313" key="10">
    <source>
        <dbReference type="EMBL" id="KAF3698254.1"/>
    </source>
</evidence>
<keyword evidence="4 7" id="KW-0863">Zinc-finger</keyword>
<evidence type="ECO:0000256" key="4">
    <source>
        <dbReference type="ARBA" id="ARBA00022771"/>
    </source>
</evidence>
<dbReference type="PANTHER" id="PTHR16515">
    <property type="entry name" value="PR DOMAIN ZINC FINGER PROTEIN"/>
    <property type="match status" value="1"/>
</dbReference>
<keyword evidence="3" id="KW-0677">Repeat</keyword>
<feature type="domain" description="C2H2-type" evidence="9">
    <location>
        <begin position="390"/>
        <end position="417"/>
    </location>
</feature>
<evidence type="ECO:0000313" key="11">
    <source>
        <dbReference type="Proteomes" id="UP000503349"/>
    </source>
</evidence>
<evidence type="ECO:0000256" key="8">
    <source>
        <dbReference type="SAM" id="MobiDB-lite"/>
    </source>
</evidence>
<dbReference type="Pfam" id="PF00096">
    <property type="entry name" value="zf-C2H2"/>
    <property type="match status" value="2"/>
</dbReference>
<organism evidence="10 11">
    <name type="scientific">Channa argus</name>
    <name type="common">Northern snakehead</name>
    <name type="synonym">Ophicephalus argus</name>
    <dbReference type="NCBI Taxonomy" id="215402"/>
    <lineage>
        <taxon>Eukaryota</taxon>
        <taxon>Metazoa</taxon>
        <taxon>Chordata</taxon>
        <taxon>Craniata</taxon>
        <taxon>Vertebrata</taxon>
        <taxon>Euteleostomi</taxon>
        <taxon>Actinopterygii</taxon>
        <taxon>Neopterygii</taxon>
        <taxon>Teleostei</taxon>
        <taxon>Neoteleostei</taxon>
        <taxon>Acanthomorphata</taxon>
        <taxon>Anabantaria</taxon>
        <taxon>Anabantiformes</taxon>
        <taxon>Channoidei</taxon>
        <taxon>Channidae</taxon>
        <taxon>Channa</taxon>
    </lineage>
</organism>
<feature type="domain" description="C2H2-type" evidence="9">
    <location>
        <begin position="418"/>
        <end position="445"/>
    </location>
</feature>
<evidence type="ECO:0000256" key="5">
    <source>
        <dbReference type="ARBA" id="ARBA00022833"/>
    </source>
</evidence>
<feature type="domain" description="C2H2-type" evidence="9">
    <location>
        <begin position="287"/>
        <end position="326"/>
    </location>
</feature>
<dbReference type="FunFam" id="3.30.160.60:FF:002343">
    <property type="entry name" value="Zinc finger protein 33A"/>
    <property type="match status" value="1"/>
</dbReference>
<evidence type="ECO:0000256" key="6">
    <source>
        <dbReference type="ARBA" id="ARBA00023242"/>
    </source>
</evidence>
<dbReference type="PROSITE" id="PS00028">
    <property type="entry name" value="ZINC_FINGER_C2H2_1"/>
    <property type="match status" value="3"/>
</dbReference>
<gene>
    <name evidence="10" type="ORF">EXN66_Car013935</name>
</gene>
<reference evidence="11" key="2">
    <citation type="submission" date="2019-02" db="EMBL/GenBank/DDBJ databases">
        <title>Opniocepnalus argus Var Kimnra genome.</title>
        <authorList>
            <person name="Zhou C."/>
            <person name="Xiao S."/>
        </authorList>
    </citation>
    <scope>NUCLEOTIDE SEQUENCE [LARGE SCALE GENOMIC DNA]</scope>
</reference>
<keyword evidence="2" id="KW-0479">Metal-binding</keyword>
<dbReference type="GO" id="GO:0010468">
    <property type="term" value="P:regulation of gene expression"/>
    <property type="evidence" value="ECO:0007669"/>
    <property type="project" value="TreeGrafter"/>
</dbReference>
<sequence>MLKLDVLRIFVDQRLSAATDEIFQCLAKTIAEFEQQVWLLKRDNERQRRQLEAAGPQGDTPGDTPGDGAGGVLRVFTTEDDQVRGRSLHIKQEKHRALEPDEIDPELMQSSDWLRVRRETGCSPASNQIQSGREEAEPQPAEDKQEVFTVKQEVGVGNMMPKDSARAETISKEEGVTEWSLQLKQEEEDRASEPEEKESKFMLIPDWLLESDEGSSSSSQIQSHRQEQHLPALLDLHVRPESAETCRPSDQNREFVLQSDSTEDSNDAQSEPGLCQETWNCPVDRDLVCSSCGREFSSKQTLKKHIRQNVVPDQDQLSCSHRRQRIPYQSPAKKLSCRICGSLFYTQGLLVRHAEIHCRELESRCGACGDQLESTEALRHHLWSHKVLGSTCDVCGIKCASIATMEIHKRVHTGEKPYRCGYCSRDFSRKGGLERHLKLHCGDRQNHSGLSTRSFTKREYLNQHVKTSHLEGRSPTEGIRHFSLLRNMSEK</sequence>
<dbReference type="InterPro" id="IPR013087">
    <property type="entry name" value="Znf_C2H2_type"/>
</dbReference>
<protein>
    <submittedName>
        <fullName evidence="10">Zinc finger protein 275</fullName>
    </submittedName>
</protein>
<feature type="domain" description="C2H2-type" evidence="9">
    <location>
        <begin position="335"/>
        <end position="362"/>
    </location>
</feature>
<dbReference type="Gene3D" id="3.30.160.60">
    <property type="entry name" value="Classic Zinc Finger"/>
    <property type="match status" value="3"/>
</dbReference>
<keyword evidence="11" id="KW-1185">Reference proteome</keyword>
<feature type="region of interest" description="Disordered" evidence="8">
    <location>
        <begin position="120"/>
        <end position="145"/>
    </location>
</feature>
<accession>A0A6G1Q771</accession>
<feature type="compositionally biased region" description="Basic and acidic residues" evidence="8">
    <location>
        <begin position="132"/>
        <end position="145"/>
    </location>
</feature>
<dbReference type="SUPFAM" id="SSF57667">
    <property type="entry name" value="beta-beta-alpha zinc fingers"/>
    <property type="match status" value="2"/>
</dbReference>
<keyword evidence="6" id="KW-0539">Nucleus</keyword>
<evidence type="ECO:0000256" key="2">
    <source>
        <dbReference type="ARBA" id="ARBA00022723"/>
    </source>
</evidence>
<feature type="region of interest" description="Disordered" evidence="8">
    <location>
        <begin position="163"/>
        <end position="198"/>
    </location>
</feature>
<feature type="compositionally biased region" description="Basic and acidic residues" evidence="8">
    <location>
        <begin position="184"/>
        <end position="198"/>
    </location>
</feature>
<comment type="subcellular location">
    <subcellularLocation>
        <location evidence="1">Nucleus</location>
    </subcellularLocation>
</comment>
<dbReference type="PANTHER" id="PTHR16515:SF49">
    <property type="entry name" value="GASTRULA ZINC FINGER PROTEIN XLCGF49.1-LIKE-RELATED"/>
    <property type="match status" value="1"/>
</dbReference>
<feature type="compositionally biased region" description="Low complexity" evidence="8">
    <location>
        <begin position="54"/>
        <end position="64"/>
    </location>
</feature>
<dbReference type="GO" id="GO:0008270">
    <property type="term" value="F:zinc ion binding"/>
    <property type="evidence" value="ECO:0007669"/>
    <property type="project" value="UniProtKB-KW"/>
</dbReference>
<proteinExistence type="predicted"/>
<dbReference type="InterPro" id="IPR036236">
    <property type="entry name" value="Znf_C2H2_sf"/>
</dbReference>
<dbReference type="SMART" id="SM00355">
    <property type="entry name" value="ZnF_C2H2"/>
    <property type="match status" value="5"/>
</dbReference>
<feature type="region of interest" description="Disordered" evidence="8">
    <location>
        <begin position="48"/>
        <end position="70"/>
    </location>
</feature>
<feature type="region of interest" description="Disordered" evidence="8">
    <location>
        <begin position="241"/>
        <end position="271"/>
    </location>
</feature>
<reference evidence="10 11" key="1">
    <citation type="submission" date="2019-02" db="EMBL/GenBank/DDBJ databases">
        <title>Opniocepnalus argus genome.</title>
        <authorList>
            <person name="Zhou C."/>
            <person name="Xiao S."/>
        </authorList>
    </citation>
    <scope>NUCLEOTIDE SEQUENCE [LARGE SCALE GENOMIC DNA]</scope>
    <source>
        <strain evidence="10">OARG1902GOOAL</strain>
        <tissue evidence="10">Muscle</tissue>
    </source>
</reference>